<comment type="similarity">
    <text evidence="3">Belongs to the RNase H family.</text>
</comment>
<dbReference type="GO" id="GO:0003676">
    <property type="term" value="F:nucleic acid binding"/>
    <property type="evidence" value="ECO:0007669"/>
    <property type="project" value="InterPro"/>
</dbReference>
<evidence type="ECO:0000256" key="2">
    <source>
        <dbReference type="ARBA" id="ARBA00001946"/>
    </source>
</evidence>
<evidence type="ECO:0000313" key="12">
    <source>
        <dbReference type="EMBL" id="EOA88650.1"/>
    </source>
</evidence>
<reference evidence="12 13" key="2">
    <citation type="journal article" date="2013" name="PLoS Genet.">
        <title>Comparative genome structure, secondary metabolite, and effector coding capacity across Cochliobolus pathogens.</title>
        <authorList>
            <person name="Condon B.J."/>
            <person name="Leng Y."/>
            <person name="Wu D."/>
            <person name="Bushley K.E."/>
            <person name="Ohm R.A."/>
            <person name="Otillar R."/>
            <person name="Martin J."/>
            <person name="Schackwitz W."/>
            <person name="Grimwood J."/>
            <person name="MohdZainudin N."/>
            <person name="Xue C."/>
            <person name="Wang R."/>
            <person name="Manning V.A."/>
            <person name="Dhillon B."/>
            <person name="Tu Z.J."/>
            <person name="Steffenson B.J."/>
            <person name="Salamov A."/>
            <person name="Sun H."/>
            <person name="Lowry S."/>
            <person name="LaButti K."/>
            <person name="Han J."/>
            <person name="Copeland A."/>
            <person name="Lindquist E."/>
            <person name="Barry K."/>
            <person name="Schmutz J."/>
            <person name="Baker S.E."/>
            <person name="Ciuffetti L.M."/>
            <person name="Grigoriev I.V."/>
            <person name="Zhong S."/>
            <person name="Turgeon B.G."/>
        </authorList>
    </citation>
    <scope>NUCLEOTIDE SEQUENCE [LARGE SCALE GENOMIC DNA]</scope>
    <source>
        <strain evidence="13">28A</strain>
    </source>
</reference>
<dbReference type="InterPro" id="IPR012337">
    <property type="entry name" value="RNaseH-like_sf"/>
</dbReference>
<evidence type="ECO:0000256" key="5">
    <source>
        <dbReference type="ARBA" id="ARBA00022722"/>
    </source>
</evidence>
<evidence type="ECO:0000256" key="3">
    <source>
        <dbReference type="ARBA" id="ARBA00005300"/>
    </source>
</evidence>
<dbReference type="InterPro" id="IPR037056">
    <property type="entry name" value="RNase_H1_N_sf"/>
</dbReference>
<dbReference type="EMBL" id="KB908537">
    <property type="protein sequence ID" value="EOA88650.1"/>
    <property type="molecule type" value="Genomic_DNA"/>
</dbReference>
<name>R0IV70_EXST2</name>
<dbReference type="SUPFAM" id="SSF55658">
    <property type="entry name" value="L9 N-domain-like"/>
    <property type="match status" value="2"/>
</dbReference>
<keyword evidence="6" id="KW-0479">Metal-binding</keyword>
<dbReference type="GeneID" id="19400561"/>
<dbReference type="HOGENOM" id="CLU_030894_0_5_1"/>
<keyword evidence="9" id="KW-0460">Magnesium</keyword>
<evidence type="ECO:0000256" key="8">
    <source>
        <dbReference type="ARBA" id="ARBA00022801"/>
    </source>
</evidence>
<dbReference type="PANTHER" id="PTHR10642:SF26">
    <property type="entry name" value="RIBONUCLEASE H1"/>
    <property type="match status" value="1"/>
</dbReference>
<dbReference type="InterPro" id="IPR050092">
    <property type="entry name" value="RNase_H"/>
</dbReference>
<evidence type="ECO:0000313" key="13">
    <source>
        <dbReference type="Proteomes" id="UP000016935"/>
    </source>
</evidence>
<dbReference type="RefSeq" id="XP_008024016.1">
    <property type="nucleotide sequence ID" value="XM_008025825.1"/>
</dbReference>
<dbReference type="STRING" id="671987.R0IV70"/>
<sequence length="563" mass="61922">MHCHRFVAPSPTQRVAVSGRSNAWHTHRLRPHLFSPFVVRTSTRSSAIRRLHSNWDDYPDTVVTEYNSMAGAPSTASSTSTAKRRYGPPPKFYAVKAGRVPGVYQNWEDVRKQTEGFKNHVVKAFSTLTEAEAFLKGTAVHTLKSAKPKFYGVAVGRVPGVYTDWPTVQAHTKGHKGAKHQGFATREEAQAFVDRARTGSSAPINLWDHFPEPSSVAAVNMDGTAEHAPKRQKREQASPATAVSAHIKAEPGMGPLPAGAVDGFDPTIKLDESAGNIRAKTEGELNATKRQPTGNFKGPLVVHTDGGSRGNGKVGARAGVGVYFGPKDPRNIGEPLRGERQTNQRAELVAIARALDHVPIDRDVEIRTDSYYSIRCLREWFQNWETKGWRNAAGKSVENKELIQPILARIRERLTCRGKTTFTWVKGHGTDPGNIAADALANEGMDKWTPELTSGTPFDMSETLRTKYTLPSLTKPKQEDGDEFGEDPFKDYFDDLEAERMANELADSSHTTVPVQASIDAEEGARAAVQKNREVWADNAASSNAEITERTLVVSESLQHKPE</sequence>
<evidence type="ECO:0000256" key="7">
    <source>
        <dbReference type="ARBA" id="ARBA00022759"/>
    </source>
</evidence>
<dbReference type="GO" id="GO:0043137">
    <property type="term" value="P:DNA replication, removal of RNA primer"/>
    <property type="evidence" value="ECO:0007669"/>
    <property type="project" value="TreeGrafter"/>
</dbReference>
<dbReference type="eggNOG" id="KOG3752">
    <property type="taxonomic scope" value="Eukaryota"/>
</dbReference>
<organism evidence="12 13">
    <name type="scientific">Exserohilum turcicum (strain 28A)</name>
    <name type="common">Northern leaf blight fungus</name>
    <name type="synonym">Setosphaeria turcica</name>
    <dbReference type="NCBI Taxonomy" id="671987"/>
    <lineage>
        <taxon>Eukaryota</taxon>
        <taxon>Fungi</taxon>
        <taxon>Dikarya</taxon>
        <taxon>Ascomycota</taxon>
        <taxon>Pezizomycotina</taxon>
        <taxon>Dothideomycetes</taxon>
        <taxon>Pleosporomycetidae</taxon>
        <taxon>Pleosporales</taxon>
        <taxon>Pleosporineae</taxon>
        <taxon>Pleosporaceae</taxon>
        <taxon>Exserohilum</taxon>
    </lineage>
</organism>
<proteinExistence type="inferred from homology"/>
<dbReference type="Proteomes" id="UP000016935">
    <property type="component" value="Unassembled WGS sequence"/>
</dbReference>
<feature type="domain" description="RNase H type-1" evidence="11">
    <location>
        <begin position="296"/>
        <end position="446"/>
    </location>
</feature>
<comment type="cofactor">
    <cofactor evidence="2">
        <name>Mg(2+)</name>
        <dbReference type="ChEBI" id="CHEBI:18420"/>
    </cofactor>
</comment>
<keyword evidence="5" id="KW-0540">Nuclease</keyword>
<evidence type="ECO:0000256" key="6">
    <source>
        <dbReference type="ARBA" id="ARBA00022723"/>
    </source>
</evidence>
<dbReference type="PROSITE" id="PS50879">
    <property type="entry name" value="RNASE_H_1"/>
    <property type="match status" value="1"/>
</dbReference>
<dbReference type="FunFam" id="3.30.420.10:FF:000090">
    <property type="entry name" value="Ribonuclease H"/>
    <property type="match status" value="1"/>
</dbReference>
<accession>R0IV70</accession>
<dbReference type="FunFam" id="3.40.970.10:FF:000001">
    <property type="entry name" value="Ribonuclease H1"/>
    <property type="match status" value="1"/>
</dbReference>
<evidence type="ECO:0000256" key="9">
    <source>
        <dbReference type="ARBA" id="ARBA00022842"/>
    </source>
</evidence>
<dbReference type="Gene3D" id="3.30.420.10">
    <property type="entry name" value="Ribonuclease H-like superfamily/Ribonuclease H"/>
    <property type="match status" value="1"/>
</dbReference>
<dbReference type="Pfam" id="PF01693">
    <property type="entry name" value="Cauli_VI"/>
    <property type="match status" value="2"/>
</dbReference>
<keyword evidence="7" id="KW-0255">Endonuclease</keyword>
<dbReference type="PANTHER" id="PTHR10642">
    <property type="entry name" value="RIBONUCLEASE H1"/>
    <property type="match status" value="1"/>
</dbReference>
<evidence type="ECO:0000256" key="10">
    <source>
        <dbReference type="SAM" id="MobiDB-lite"/>
    </source>
</evidence>
<evidence type="ECO:0000256" key="4">
    <source>
        <dbReference type="ARBA" id="ARBA00012180"/>
    </source>
</evidence>
<dbReference type="AlphaFoldDB" id="R0IV70"/>
<dbReference type="Gene3D" id="3.40.970.10">
    <property type="entry name" value="Ribonuclease H1, N-terminal domain"/>
    <property type="match status" value="2"/>
</dbReference>
<gene>
    <name evidence="12" type="ORF">SETTUDRAFT_168459</name>
</gene>
<dbReference type="InterPro" id="IPR011320">
    <property type="entry name" value="RNase_H1_N"/>
</dbReference>
<evidence type="ECO:0000259" key="11">
    <source>
        <dbReference type="PROSITE" id="PS50879"/>
    </source>
</evidence>
<dbReference type="SUPFAM" id="SSF53098">
    <property type="entry name" value="Ribonuclease H-like"/>
    <property type="match status" value="1"/>
</dbReference>
<comment type="catalytic activity">
    <reaction evidence="1">
        <text>Endonucleolytic cleavage to 5'-phosphomonoester.</text>
        <dbReference type="EC" id="3.1.26.4"/>
    </reaction>
</comment>
<feature type="region of interest" description="Disordered" evidence="10">
    <location>
        <begin position="288"/>
        <end position="314"/>
    </location>
</feature>
<dbReference type="EC" id="3.1.26.4" evidence="4"/>
<keyword evidence="13" id="KW-1185">Reference proteome</keyword>
<dbReference type="CDD" id="cd09280">
    <property type="entry name" value="RNase_HI_eukaryote_like"/>
    <property type="match status" value="1"/>
</dbReference>
<keyword evidence="8" id="KW-0378">Hydrolase</keyword>
<dbReference type="Pfam" id="PF00075">
    <property type="entry name" value="RNase_H"/>
    <property type="match status" value="1"/>
</dbReference>
<protein>
    <recommendedName>
        <fullName evidence="4">ribonuclease H</fullName>
        <ecNumber evidence="4">3.1.26.4</ecNumber>
    </recommendedName>
</protein>
<dbReference type="InterPro" id="IPR002156">
    <property type="entry name" value="RNaseH_domain"/>
</dbReference>
<dbReference type="OrthoDB" id="407198at2759"/>
<dbReference type="GO" id="GO:0004523">
    <property type="term" value="F:RNA-DNA hybrid ribonuclease activity"/>
    <property type="evidence" value="ECO:0007669"/>
    <property type="project" value="UniProtKB-EC"/>
</dbReference>
<dbReference type="GO" id="GO:0046872">
    <property type="term" value="F:metal ion binding"/>
    <property type="evidence" value="ECO:0007669"/>
    <property type="project" value="UniProtKB-KW"/>
</dbReference>
<dbReference type="InterPro" id="IPR009027">
    <property type="entry name" value="Ribosomal_bL9/RNase_H1_N"/>
</dbReference>
<evidence type="ECO:0000256" key="1">
    <source>
        <dbReference type="ARBA" id="ARBA00000077"/>
    </source>
</evidence>
<reference evidence="12 13" key="1">
    <citation type="journal article" date="2012" name="PLoS Pathog.">
        <title>Diverse lifestyles and strategies of plant pathogenesis encoded in the genomes of eighteen Dothideomycetes fungi.</title>
        <authorList>
            <person name="Ohm R.A."/>
            <person name="Feau N."/>
            <person name="Henrissat B."/>
            <person name="Schoch C.L."/>
            <person name="Horwitz B.A."/>
            <person name="Barry K.W."/>
            <person name="Condon B.J."/>
            <person name="Copeland A.C."/>
            <person name="Dhillon B."/>
            <person name="Glaser F."/>
            <person name="Hesse C.N."/>
            <person name="Kosti I."/>
            <person name="LaButti K."/>
            <person name="Lindquist E.A."/>
            <person name="Lucas S."/>
            <person name="Salamov A.A."/>
            <person name="Bradshaw R.E."/>
            <person name="Ciuffetti L."/>
            <person name="Hamelin R.C."/>
            <person name="Kema G.H.J."/>
            <person name="Lawrence C."/>
            <person name="Scott J.A."/>
            <person name="Spatafora J.W."/>
            <person name="Turgeon B.G."/>
            <person name="de Wit P.J.G.M."/>
            <person name="Zhong S."/>
            <person name="Goodwin S.B."/>
            <person name="Grigoriev I.V."/>
        </authorList>
    </citation>
    <scope>NUCLEOTIDE SEQUENCE [LARGE SCALE GENOMIC DNA]</scope>
    <source>
        <strain evidence="13">28A</strain>
    </source>
</reference>
<dbReference type="InterPro" id="IPR036397">
    <property type="entry name" value="RNaseH_sf"/>
</dbReference>